<protein>
    <recommendedName>
        <fullName evidence="2">DNA topoisomerase (ATP-hydrolyzing)</fullName>
        <ecNumber evidence="2">5.6.2.2</ecNumber>
    </recommendedName>
</protein>
<dbReference type="GO" id="GO:0034335">
    <property type="term" value="F:DNA negative supercoiling activity"/>
    <property type="evidence" value="ECO:0007669"/>
    <property type="project" value="UniProtKB-ARBA"/>
</dbReference>
<evidence type="ECO:0000256" key="5">
    <source>
        <dbReference type="ARBA" id="ARBA00023125"/>
    </source>
</evidence>
<dbReference type="GO" id="GO:0003677">
    <property type="term" value="F:DNA binding"/>
    <property type="evidence" value="ECO:0007669"/>
    <property type="project" value="UniProtKB-UniRule"/>
</dbReference>
<dbReference type="InterPro" id="IPR050220">
    <property type="entry name" value="Type_II_DNA_Topoisomerases"/>
</dbReference>
<dbReference type="SUPFAM" id="SSF101904">
    <property type="entry name" value="GyrA/ParC C-terminal domain-like"/>
    <property type="match status" value="1"/>
</dbReference>
<comment type="caution">
    <text evidence="10">The sequence shown here is derived from an EMBL/GenBank/DDBJ whole genome shotgun (WGS) entry which is preliminary data.</text>
</comment>
<dbReference type="AlphaFoldDB" id="A0A9E2KW93"/>
<evidence type="ECO:0000256" key="7">
    <source>
        <dbReference type="ARBA" id="ARBA00023235"/>
    </source>
</evidence>
<dbReference type="GO" id="GO:0009330">
    <property type="term" value="C:DNA topoisomerase type II (double strand cut, ATP-hydrolyzing) complex"/>
    <property type="evidence" value="ECO:0007669"/>
    <property type="project" value="TreeGrafter"/>
</dbReference>
<feature type="domain" description="Topo IIA-type catalytic" evidence="9">
    <location>
        <begin position="34"/>
        <end position="498"/>
    </location>
</feature>
<evidence type="ECO:0000256" key="4">
    <source>
        <dbReference type="ARBA" id="ARBA00023029"/>
    </source>
</evidence>
<dbReference type="Pfam" id="PF00521">
    <property type="entry name" value="DNA_topoisoIV"/>
    <property type="match status" value="1"/>
</dbReference>
<reference evidence="10" key="1">
    <citation type="journal article" date="2021" name="PeerJ">
        <title>Extensive microbial diversity within the chicken gut microbiome revealed by metagenomics and culture.</title>
        <authorList>
            <person name="Gilroy R."/>
            <person name="Ravi A."/>
            <person name="Getino M."/>
            <person name="Pursley I."/>
            <person name="Horton D.L."/>
            <person name="Alikhan N.F."/>
            <person name="Baker D."/>
            <person name="Gharbi K."/>
            <person name="Hall N."/>
            <person name="Watson M."/>
            <person name="Adriaenssens E.M."/>
            <person name="Foster-Nyarko E."/>
            <person name="Jarju S."/>
            <person name="Secka A."/>
            <person name="Antonio M."/>
            <person name="Oren A."/>
            <person name="Chaudhuri R.R."/>
            <person name="La Ragione R."/>
            <person name="Hildebrand F."/>
            <person name="Pallen M.J."/>
        </authorList>
    </citation>
    <scope>NUCLEOTIDE SEQUENCE</scope>
    <source>
        <strain evidence="10">A5-1222</strain>
    </source>
</reference>
<accession>A0A9E2KW93</accession>
<dbReference type="InterPro" id="IPR005741">
    <property type="entry name" value="TopoIV_A_Gpos"/>
</dbReference>
<dbReference type="InterPro" id="IPR002205">
    <property type="entry name" value="Topo_IIA_dom_A"/>
</dbReference>
<keyword evidence="4 8" id="KW-0799">Topoisomerase</keyword>
<dbReference type="SUPFAM" id="SSF56719">
    <property type="entry name" value="Type II DNA topoisomerase"/>
    <property type="match status" value="1"/>
</dbReference>
<dbReference type="Proteomes" id="UP000824247">
    <property type="component" value="Unassembled WGS sequence"/>
</dbReference>
<dbReference type="InterPro" id="IPR013758">
    <property type="entry name" value="Topo_IIA_A/C_ab"/>
</dbReference>
<gene>
    <name evidence="10" type="primary">parC</name>
    <name evidence="10" type="ORF">H9897_00665</name>
</gene>
<dbReference type="NCBIfam" id="TIGR01061">
    <property type="entry name" value="parC_Gpos"/>
    <property type="match status" value="1"/>
</dbReference>
<evidence type="ECO:0000313" key="11">
    <source>
        <dbReference type="Proteomes" id="UP000824247"/>
    </source>
</evidence>
<feature type="active site" description="O-(5'-phospho-DNA)-tyrosine intermediate" evidence="8">
    <location>
        <position position="122"/>
    </location>
</feature>
<dbReference type="SMART" id="SM00434">
    <property type="entry name" value="TOP4c"/>
    <property type="match status" value="1"/>
</dbReference>
<proteinExistence type="predicted"/>
<dbReference type="PROSITE" id="PS52040">
    <property type="entry name" value="TOPO_IIA"/>
    <property type="match status" value="1"/>
</dbReference>
<dbReference type="CDD" id="cd00187">
    <property type="entry name" value="TOP4c"/>
    <property type="match status" value="1"/>
</dbReference>
<dbReference type="NCBIfam" id="NF004044">
    <property type="entry name" value="PRK05561.1"/>
    <property type="match status" value="1"/>
</dbReference>
<dbReference type="PANTHER" id="PTHR43493">
    <property type="entry name" value="DNA GYRASE/TOPOISOMERASE SUBUNIT A"/>
    <property type="match status" value="1"/>
</dbReference>
<evidence type="ECO:0000313" key="10">
    <source>
        <dbReference type="EMBL" id="MBU3830662.1"/>
    </source>
</evidence>
<dbReference type="GO" id="GO:0005737">
    <property type="term" value="C:cytoplasm"/>
    <property type="evidence" value="ECO:0007669"/>
    <property type="project" value="TreeGrafter"/>
</dbReference>
<organism evidence="10 11">
    <name type="scientific">Candidatus Ureaplasma intestinipullorum</name>
    <dbReference type="NCBI Taxonomy" id="2838770"/>
    <lineage>
        <taxon>Bacteria</taxon>
        <taxon>Bacillati</taxon>
        <taxon>Mycoplasmatota</taxon>
        <taxon>Mycoplasmoidales</taxon>
        <taxon>Mycoplasmoidaceae</taxon>
        <taxon>Ureaplasma</taxon>
    </lineage>
</organism>
<dbReference type="InterPro" id="IPR035516">
    <property type="entry name" value="Gyrase/topoIV_suA_C"/>
</dbReference>
<dbReference type="Gene3D" id="3.30.1360.40">
    <property type="match status" value="1"/>
</dbReference>
<dbReference type="InterPro" id="IPR013757">
    <property type="entry name" value="Topo_IIA_A_a_sf"/>
</dbReference>
<sequence>MESNNNKIINQPLSIIIGDCFGRYAKYIIQDRAIPDARDGLKPVQRRILFAMYELGLTNDKPYKKSARTVGEVIGKYHPHGDSSIYESMVRMSQSWKSNLPLLDMHGNNGSIDGDSPAAMRYTECRLSLVSNLMLENIYKNTVDFSLNFDDSEKEPVILPAMLPNLLINGAVGIAAGYATNIPPHNPNEVFNAIIYLIDHPDASFDEIMKIIPAPDFPTGGIIEGKEGIIDSFKTGKGKFILTSKISYNLDDKKINQIIISEIPYDVSKATIIKEINEIIFDEKISGLIEVRDESDKNGINIVIDVKKDKNLEQITNYLLKNTHLQISYATNFVAIVNRKPVLLDIISALKHYINHALDIQRKTFIFDLEKHKKRLEIVEGLIIAINNIDEVISIIRKSESKEDAKSHLIEKFNFTENQAESILVLRLYRLSKTDIGALLEEADDLYKIIENLNNLLSSQKLQEQYLINTLFDYRKKFGSVRKTKISENIKKLEIKEHEIIDVKENIIFVSNDGYIKKVTPKIYESNELDTIGFKPLDFIFYTNKCLSNQYLLIVTKLGKCITLPIHKLQNSKWKDLGEHINNYMTIDPMDRIVFANIFDNYDVGNHSLLLFTKQGINKKINYNEFINLKAMKSSSIIKLKTDDEIVSVNNLLNSKLYFVSLVSSAGNGYAFSSDEVPMLSKTASGVKSIKLKPGEFLVSANVSLTLDLLCLYVLNSGIRLSNLDEFKVLSRTSTGKSVLHIKTNTNDKLINVILANKNSEITILDDNNKLFNYSVTNLVNNKFNKVLQSNSI</sequence>
<keyword evidence="5 8" id="KW-0238">DNA-binding</keyword>
<evidence type="ECO:0000259" key="9">
    <source>
        <dbReference type="PROSITE" id="PS52040"/>
    </source>
</evidence>
<dbReference type="Pfam" id="PF03989">
    <property type="entry name" value="DNA_gyraseA_C"/>
    <property type="match status" value="5"/>
</dbReference>
<evidence type="ECO:0000256" key="3">
    <source>
        <dbReference type="ARBA" id="ARBA00022475"/>
    </source>
</evidence>
<dbReference type="InterPro" id="IPR013760">
    <property type="entry name" value="Topo_IIA-like_dom_sf"/>
</dbReference>
<dbReference type="GO" id="GO:0005524">
    <property type="term" value="F:ATP binding"/>
    <property type="evidence" value="ECO:0007669"/>
    <property type="project" value="InterPro"/>
</dbReference>
<dbReference type="Gene3D" id="1.10.268.10">
    <property type="entry name" value="Topoisomerase, domain 3"/>
    <property type="match status" value="1"/>
</dbReference>
<evidence type="ECO:0000256" key="6">
    <source>
        <dbReference type="ARBA" id="ARBA00023136"/>
    </source>
</evidence>
<evidence type="ECO:0000256" key="8">
    <source>
        <dbReference type="PROSITE-ProRule" id="PRU01384"/>
    </source>
</evidence>
<feature type="non-terminal residue" evidence="10">
    <location>
        <position position="793"/>
    </location>
</feature>
<dbReference type="PANTHER" id="PTHR43493:SF9">
    <property type="entry name" value="DNA TOPOISOMERASE 4 SUBUNIT A"/>
    <property type="match status" value="1"/>
</dbReference>
<name>A0A9E2KW93_9BACT</name>
<dbReference type="Gene3D" id="2.120.10.90">
    <property type="entry name" value="DNA gyrase/topoisomerase IV, subunit A, C-terminal"/>
    <property type="match status" value="1"/>
</dbReference>
<keyword evidence="6" id="KW-0472">Membrane</keyword>
<dbReference type="EC" id="5.6.2.2" evidence="2"/>
<dbReference type="EMBL" id="JAHLFM010000012">
    <property type="protein sequence ID" value="MBU3830662.1"/>
    <property type="molecule type" value="Genomic_DNA"/>
</dbReference>
<dbReference type="GO" id="GO:0006265">
    <property type="term" value="P:DNA topological change"/>
    <property type="evidence" value="ECO:0007669"/>
    <property type="project" value="UniProtKB-UniRule"/>
</dbReference>
<dbReference type="GO" id="GO:0005694">
    <property type="term" value="C:chromosome"/>
    <property type="evidence" value="ECO:0007669"/>
    <property type="project" value="InterPro"/>
</dbReference>
<dbReference type="InterPro" id="IPR006691">
    <property type="entry name" value="GyrA/parC_rep"/>
</dbReference>
<reference evidence="10" key="2">
    <citation type="submission" date="2021-04" db="EMBL/GenBank/DDBJ databases">
        <authorList>
            <person name="Gilroy R."/>
        </authorList>
    </citation>
    <scope>NUCLEOTIDE SEQUENCE</scope>
    <source>
        <strain evidence="10">A5-1222</strain>
    </source>
</reference>
<keyword evidence="7 8" id="KW-0413">Isomerase</keyword>
<comment type="catalytic activity">
    <reaction evidence="1 8">
        <text>ATP-dependent breakage, passage and rejoining of double-stranded DNA.</text>
        <dbReference type="EC" id="5.6.2.2"/>
    </reaction>
</comment>
<keyword evidence="3" id="KW-1003">Cell membrane</keyword>
<dbReference type="FunFam" id="1.10.268.10:FF:000001">
    <property type="entry name" value="DNA gyrase subunit A"/>
    <property type="match status" value="1"/>
</dbReference>
<evidence type="ECO:0000256" key="2">
    <source>
        <dbReference type="ARBA" id="ARBA00012895"/>
    </source>
</evidence>
<evidence type="ECO:0000256" key="1">
    <source>
        <dbReference type="ARBA" id="ARBA00000185"/>
    </source>
</evidence>
<dbReference type="Gene3D" id="3.90.199.10">
    <property type="entry name" value="Topoisomerase II, domain 5"/>
    <property type="match status" value="1"/>
</dbReference>